<dbReference type="PhylomeDB" id="D6WU81"/>
<dbReference type="InterPro" id="IPR001258">
    <property type="entry name" value="NHL_repeat"/>
</dbReference>
<feature type="domain" description="RING-type" evidence="9">
    <location>
        <begin position="50"/>
        <end position="109"/>
    </location>
</feature>
<dbReference type="InterPro" id="IPR027370">
    <property type="entry name" value="Znf-RING_euk"/>
</dbReference>
<keyword evidence="7" id="KW-0175">Coiled coil</keyword>
<reference evidence="10 11" key="2">
    <citation type="journal article" date="2010" name="Nucleic Acids Res.">
        <title>BeetleBase in 2010: revisions to provide comprehensive genomic information for Tribolium castaneum.</title>
        <authorList>
            <person name="Kim H.S."/>
            <person name="Murphy T."/>
            <person name="Xia J."/>
            <person name="Caragea D."/>
            <person name="Park Y."/>
            <person name="Beeman R.W."/>
            <person name="Lorenzen M.D."/>
            <person name="Butcher S."/>
            <person name="Manak J.R."/>
            <person name="Brown S.J."/>
        </authorList>
    </citation>
    <scope>GENOME REANNOTATION</scope>
    <source>
        <strain evidence="10 11">Georgia GA2</strain>
    </source>
</reference>
<evidence type="ECO:0000256" key="3">
    <source>
        <dbReference type="ARBA" id="ARBA00022771"/>
    </source>
</evidence>
<dbReference type="SUPFAM" id="SSF57850">
    <property type="entry name" value="RING/U-box"/>
    <property type="match status" value="1"/>
</dbReference>
<dbReference type="InterPro" id="IPR001841">
    <property type="entry name" value="Znf_RING"/>
</dbReference>
<dbReference type="STRING" id="7070.D6WU81"/>
<protein>
    <recommendedName>
        <fullName evidence="9">RING-type domain-containing protein</fullName>
    </recommendedName>
</protein>
<gene>
    <name evidence="10" type="primary">AUGUSTUS-3.0.2_09114</name>
    <name evidence="10" type="ORF">TcasGA2_TC009114</name>
</gene>
<dbReference type="PANTHER" id="PTHR24104">
    <property type="entry name" value="E3 UBIQUITIN-PROTEIN LIGASE NHLRC1-RELATED"/>
    <property type="match status" value="1"/>
</dbReference>
<evidence type="ECO:0000313" key="11">
    <source>
        <dbReference type="Proteomes" id="UP000007266"/>
    </source>
</evidence>
<dbReference type="eggNOG" id="KOG2177">
    <property type="taxonomic scope" value="Eukaryota"/>
</dbReference>
<accession>D6WU81</accession>
<dbReference type="Gene3D" id="3.30.40.10">
    <property type="entry name" value="Zinc/RING finger domain, C3HC4 (zinc finger)"/>
    <property type="match status" value="1"/>
</dbReference>
<keyword evidence="4" id="KW-0862">Zinc</keyword>
<evidence type="ECO:0000256" key="1">
    <source>
        <dbReference type="ARBA" id="ARBA00022723"/>
    </source>
</evidence>
<dbReference type="AlphaFoldDB" id="D6WU81"/>
<evidence type="ECO:0000256" key="4">
    <source>
        <dbReference type="ARBA" id="ARBA00022833"/>
    </source>
</evidence>
<dbReference type="GO" id="GO:0061630">
    <property type="term" value="F:ubiquitin protein ligase activity"/>
    <property type="evidence" value="ECO:0000318"/>
    <property type="project" value="GO_Central"/>
</dbReference>
<evidence type="ECO:0000313" key="10">
    <source>
        <dbReference type="EMBL" id="EFA06255.1"/>
    </source>
</evidence>
<dbReference type="Pfam" id="PF01436">
    <property type="entry name" value="NHL"/>
    <property type="match status" value="2"/>
</dbReference>
<keyword evidence="2" id="KW-0677">Repeat</keyword>
<evidence type="ECO:0000256" key="8">
    <source>
        <dbReference type="SAM" id="MobiDB-lite"/>
    </source>
</evidence>
<dbReference type="InParanoid" id="D6WU81"/>
<feature type="repeat" description="NHL" evidence="6">
    <location>
        <begin position="534"/>
        <end position="577"/>
    </location>
</feature>
<evidence type="ECO:0000256" key="6">
    <source>
        <dbReference type="PROSITE-ProRule" id="PRU00504"/>
    </source>
</evidence>
<dbReference type="SMART" id="SM00184">
    <property type="entry name" value="RING"/>
    <property type="match status" value="1"/>
</dbReference>
<feature type="coiled-coil region" evidence="7">
    <location>
        <begin position="181"/>
        <end position="241"/>
    </location>
</feature>
<dbReference type="SUPFAM" id="SSF101898">
    <property type="entry name" value="NHL repeat"/>
    <property type="match status" value="1"/>
</dbReference>
<dbReference type="Pfam" id="PF13445">
    <property type="entry name" value="zf-RING_UBOX"/>
    <property type="match status" value="1"/>
</dbReference>
<evidence type="ECO:0000256" key="5">
    <source>
        <dbReference type="PROSITE-ProRule" id="PRU00175"/>
    </source>
</evidence>
<reference evidence="10 11" key="1">
    <citation type="journal article" date="2008" name="Nature">
        <title>The genome of the model beetle and pest Tribolium castaneum.</title>
        <authorList>
            <consortium name="Tribolium Genome Sequencing Consortium"/>
            <person name="Richards S."/>
            <person name="Gibbs R.A."/>
            <person name="Weinstock G.M."/>
            <person name="Brown S.J."/>
            <person name="Denell R."/>
            <person name="Beeman R.W."/>
            <person name="Gibbs R."/>
            <person name="Beeman R.W."/>
            <person name="Brown S.J."/>
            <person name="Bucher G."/>
            <person name="Friedrich M."/>
            <person name="Grimmelikhuijzen C.J."/>
            <person name="Klingler M."/>
            <person name="Lorenzen M."/>
            <person name="Richards S."/>
            <person name="Roth S."/>
            <person name="Schroder R."/>
            <person name="Tautz D."/>
            <person name="Zdobnov E.M."/>
            <person name="Muzny D."/>
            <person name="Gibbs R.A."/>
            <person name="Weinstock G.M."/>
            <person name="Attaway T."/>
            <person name="Bell S."/>
            <person name="Buhay C.J."/>
            <person name="Chandrabose M.N."/>
            <person name="Chavez D."/>
            <person name="Clerk-Blankenburg K.P."/>
            <person name="Cree A."/>
            <person name="Dao M."/>
            <person name="Davis C."/>
            <person name="Chacko J."/>
            <person name="Dinh H."/>
            <person name="Dugan-Rocha S."/>
            <person name="Fowler G."/>
            <person name="Garner T.T."/>
            <person name="Garnes J."/>
            <person name="Gnirke A."/>
            <person name="Hawes A."/>
            <person name="Hernandez J."/>
            <person name="Hines S."/>
            <person name="Holder M."/>
            <person name="Hume J."/>
            <person name="Jhangiani S.N."/>
            <person name="Joshi V."/>
            <person name="Khan Z.M."/>
            <person name="Jackson L."/>
            <person name="Kovar C."/>
            <person name="Kowis A."/>
            <person name="Lee S."/>
            <person name="Lewis L.R."/>
            <person name="Margolis J."/>
            <person name="Morgan M."/>
            <person name="Nazareth L.V."/>
            <person name="Nguyen N."/>
            <person name="Okwuonu G."/>
            <person name="Parker D."/>
            <person name="Richards S."/>
            <person name="Ruiz S.J."/>
            <person name="Santibanez J."/>
            <person name="Savard J."/>
            <person name="Scherer S.E."/>
            <person name="Schneider B."/>
            <person name="Sodergren E."/>
            <person name="Tautz D."/>
            <person name="Vattahil S."/>
            <person name="Villasana D."/>
            <person name="White C.S."/>
            <person name="Wright R."/>
            <person name="Park Y."/>
            <person name="Beeman R.W."/>
            <person name="Lord J."/>
            <person name="Oppert B."/>
            <person name="Lorenzen M."/>
            <person name="Brown S."/>
            <person name="Wang L."/>
            <person name="Savard J."/>
            <person name="Tautz D."/>
            <person name="Richards S."/>
            <person name="Weinstock G."/>
            <person name="Gibbs R.A."/>
            <person name="Liu Y."/>
            <person name="Worley K."/>
            <person name="Weinstock G."/>
            <person name="Elsik C.G."/>
            <person name="Reese J.T."/>
            <person name="Elhaik E."/>
            <person name="Landan G."/>
            <person name="Graur D."/>
            <person name="Arensburger P."/>
            <person name="Atkinson P."/>
            <person name="Beeman R.W."/>
            <person name="Beidler J."/>
            <person name="Brown S.J."/>
            <person name="Demuth J.P."/>
            <person name="Drury D.W."/>
            <person name="Du Y.Z."/>
            <person name="Fujiwara H."/>
            <person name="Lorenzen M."/>
            <person name="Maselli V."/>
            <person name="Osanai M."/>
            <person name="Park Y."/>
            <person name="Robertson H.M."/>
            <person name="Tu Z."/>
            <person name="Wang J.J."/>
            <person name="Wang S."/>
            <person name="Richards S."/>
            <person name="Song H."/>
            <person name="Zhang L."/>
            <person name="Sodergren E."/>
            <person name="Werner D."/>
            <person name="Stanke M."/>
            <person name="Morgenstern B."/>
            <person name="Solovyev V."/>
            <person name="Kosarev P."/>
            <person name="Brown G."/>
            <person name="Chen H.C."/>
            <person name="Ermolaeva O."/>
            <person name="Hlavina W."/>
            <person name="Kapustin Y."/>
            <person name="Kiryutin B."/>
            <person name="Kitts P."/>
            <person name="Maglott D."/>
            <person name="Pruitt K."/>
            <person name="Sapojnikov V."/>
            <person name="Souvorov A."/>
            <person name="Mackey A.J."/>
            <person name="Waterhouse R.M."/>
            <person name="Wyder S."/>
            <person name="Zdobnov E.M."/>
            <person name="Zdobnov E.M."/>
            <person name="Wyder S."/>
            <person name="Kriventseva E.V."/>
            <person name="Kadowaki T."/>
            <person name="Bork P."/>
            <person name="Aranda M."/>
            <person name="Bao R."/>
            <person name="Beermann A."/>
            <person name="Berns N."/>
            <person name="Bolognesi R."/>
            <person name="Bonneton F."/>
            <person name="Bopp D."/>
            <person name="Brown S.J."/>
            <person name="Bucher G."/>
            <person name="Butts T."/>
            <person name="Chaumot A."/>
            <person name="Denell R.E."/>
            <person name="Ferrier D.E."/>
            <person name="Friedrich M."/>
            <person name="Gordon C.M."/>
            <person name="Jindra M."/>
            <person name="Klingler M."/>
            <person name="Lan Q."/>
            <person name="Lattorff H.M."/>
            <person name="Laudet V."/>
            <person name="von Levetsow C."/>
            <person name="Liu Z."/>
            <person name="Lutz R."/>
            <person name="Lynch J.A."/>
            <person name="da Fonseca R.N."/>
            <person name="Posnien N."/>
            <person name="Reuter R."/>
            <person name="Roth S."/>
            <person name="Savard J."/>
            <person name="Schinko J.B."/>
            <person name="Schmitt C."/>
            <person name="Schoppmeier M."/>
            <person name="Schroder R."/>
            <person name="Shippy T.D."/>
            <person name="Simonnet F."/>
            <person name="Marques-Souza H."/>
            <person name="Tautz D."/>
            <person name="Tomoyasu Y."/>
            <person name="Trauner J."/>
            <person name="Van der Zee M."/>
            <person name="Vervoort M."/>
            <person name="Wittkopp N."/>
            <person name="Wimmer E.A."/>
            <person name="Yang X."/>
            <person name="Jones A.K."/>
            <person name="Sattelle D.B."/>
            <person name="Ebert P.R."/>
            <person name="Nelson D."/>
            <person name="Scott J.G."/>
            <person name="Beeman R.W."/>
            <person name="Muthukrishnan S."/>
            <person name="Kramer K.J."/>
            <person name="Arakane Y."/>
            <person name="Beeman R.W."/>
            <person name="Zhu Q."/>
            <person name="Hogenkamp D."/>
            <person name="Dixit R."/>
            <person name="Oppert B."/>
            <person name="Jiang H."/>
            <person name="Zou Z."/>
            <person name="Marshall J."/>
            <person name="Elpidina E."/>
            <person name="Vinokurov K."/>
            <person name="Oppert C."/>
            <person name="Zou Z."/>
            <person name="Evans J."/>
            <person name="Lu Z."/>
            <person name="Zhao P."/>
            <person name="Sumathipala N."/>
            <person name="Altincicek B."/>
            <person name="Vilcinskas A."/>
            <person name="Williams M."/>
            <person name="Hultmark D."/>
            <person name="Hetru C."/>
            <person name="Jiang H."/>
            <person name="Grimmelikhuijzen C.J."/>
            <person name="Hauser F."/>
            <person name="Cazzamali G."/>
            <person name="Williamson M."/>
            <person name="Park Y."/>
            <person name="Li B."/>
            <person name="Tanaka Y."/>
            <person name="Predel R."/>
            <person name="Neupert S."/>
            <person name="Schachtner J."/>
            <person name="Verleyen P."/>
            <person name="Raible F."/>
            <person name="Bork P."/>
            <person name="Friedrich M."/>
            <person name="Walden K.K."/>
            <person name="Robertson H.M."/>
            <person name="Angeli S."/>
            <person name="Foret S."/>
            <person name="Bucher G."/>
            <person name="Schuetz S."/>
            <person name="Maleszka R."/>
            <person name="Wimmer E.A."/>
            <person name="Beeman R.W."/>
            <person name="Lorenzen M."/>
            <person name="Tomoyasu Y."/>
            <person name="Miller S.C."/>
            <person name="Grossmann D."/>
            <person name="Bucher G."/>
        </authorList>
    </citation>
    <scope>NUCLEOTIDE SEQUENCE [LARGE SCALE GENOMIC DNA]</scope>
    <source>
        <strain evidence="10 11">Georgia GA2</strain>
    </source>
</reference>
<dbReference type="Proteomes" id="UP000007266">
    <property type="component" value="Linkage group 7"/>
</dbReference>
<dbReference type="GO" id="GO:0008270">
    <property type="term" value="F:zinc ion binding"/>
    <property type="evidence" value="ECO:0007669"/>
    <property type="project" value="UniProtKB-KW"/>
</dbReference>
<dbReference type="PANTHER" id="PTHR24104:SF20">
    <property type="entry name" value="RING-TYPE DOMAIN-CONTAINING PROTEIN"/>
    <property type="match status" value="1"/>
</dbReference>
<name>D6WU81_TRICA</name>
<dbReference type="InterPro" id="IPR050952">
    <property type="entry name" value="TRIM-NHL_E3_ligases"/>
</dbReference>
<organism evidence="10 11">
    <name type="scientific">Tribolium castaneum</name>
    <name type="common">Red flour beetle</name>
    <dbReference type="NCBI Taxonomy" id="7070"/>
    <lineage>
        <taxon>Eukaryota</taxon>
        <taxon>Metazoa</taxon>
        <taxon>Ecdysozoa</taxon>
        <taxon>Arthropoda</taxon>
        <taxon>Hexapoda</taxon>
        <taxon>Insecta</taxon>
        <taxon>Pterygota</taxon>
        <taxon>Neoptera</taxon>
        <taxon>Endopterygota</taxon>
        <taxon>Coleoptera</taxon>
        <taxon>Polyphaga</taxon>
        <taxon>Cucujiformia</taxon>
        <taxon>Tenebrionidae</taxon>
        <taxon>Tenebrionidae incertae sedis</taxon>
        <taxon>Tribolium</taxon>
    </lineage>
</organism>
<dbReference type="OMA" id="MLNCQHT"/>
<dbReference type="Gene3D" id="2.120.10.30">
    <property type="entry name" value="TolB, C-terminal domain"/>
    <property type="match status" value="2"/>
</dbReference>
<dbReference type="PROSITE" id="PS50089">
    <property type="entry name" value="ZF_RING_2"/>
    <property type="match status" value="1"/>
</dbReference>
<dbReference type="EMBL" id="KQ971352">
    <property type="protein sequence ID" value="EFA06255.1"/>
    <property type="molecule type" value="Genomic_DNA"/>
</dbReference>
<keyword evidence="11" id="KW-1185">Reference proteome</keyword>
<dbReference type="CDD" id="cd05819">
    <property type="entry name" value="NHL"/>
    <property type="match status" value="1"/>
</dbReference>
<evidence type="ECO:0000256" key="2">
    <source>
        <dbReference type="ARBA" id="ARBA00022737"/>
    </source>
</evidence>
<dbReference type="GO" id="GO:0043161">
    <property type="term" value="P:proteasome-mediated ubiquitin-dependent protein catabolic process"/>
    <property type="evidence" value="ECO:0000318"/>
    <property type="project" value="GO_Central"/>
</dbReference>
<dbReference type="OrthoDB" id="654191at2759"/>
<dbReference type="HOGENOM" id="CLU_440302_0_0_1"/>
<feature type="region of interest" description="Disordered" evidence="8">
    <location>
        <begin position="1"/>
        <end position="23"/>
    </location>
</feature>
<dbReference type="KEGG" id="tca:659025"/>
<feature type="repeat" description="NHL" evidence="6">
    <location>
        <begin position="408"/>
        <end position="437"/>
    </location>
</feature>
<evidence type="ECO:0000256" key="7">
    <source>
        <dbReference type="SAM" id="Coils"/>
    </source>
</evidence>
<feature type="repeat" description="NHL" evidence="6">
    <location>
        <begin position="501"/>
        <end position="530"/>
    </location>
</feature>
<sequence length="621" mass="69422">MDVPPKSATSKRESFAKSKSLSKNASVRLQRNRRLERQDSIGAIEELIQCGICLEKLSDPKMLPCQHTFCLPCLHSHVMAKKILLKQASLESQDVLAKKPIAIKCPVCQNKFSLEKGIDSLNDLPKNLYIDSVLKLVECNIPPVSSKPDRCVKCHIFSRGDEQCCQHCMQVFCNVCWSEHLSELESNVSILIKQVEESKIRLDHKLESFENRCGQLIDNVKEATERKIELLRMDEERVLKEVESIVREGKLNHATISRKIGDLKNKLASNVMENSPGKVFSFMNLHKETSRLLSIVRHYGEARVIFDPETFKLDQDTEGIYSDVCDNENSTRSTNSLERFESASHYYKNRSFVPKLVWNKCPRPANVGVPPWDNRLLYITATDTHTVLILNRDRRKLEGRLISSEMLYPQGIAFSKTRQEIYVSDKWKHCIHVFSKSRDYLRDLLSKGNGPGKVRSPDGIAVGPGDELVICDSGNDRIIIINPQTGEHISTIGTVGNKTTLNMPTGVAMSGDKIIVADTGNHRIKIFYLDGRKLHEFGALGRGKGQFRSAEVVAVDSAGFILVGDGGNGRVQIFKPDGSVAKIFGGSSQGSDGFGWVSGICVTSDLDIVVADSKTRSLRIY</sequence>
<dbReference type="InterPro" id="IPR011042">
    <property type="entry name" value="6-blade_b-propeller_TolB-like"/>
</dbReference>
<dbReference type="GO" id="GO:0000209">
    <property type="term" value="P:protein polyubiquitination"/>
    <property type="evidence" value="ECO:0000318"/>
    <property type="project" value="GO_Central"/>
</dbReference>
<dbReference type="PROSITE" id="PS00518">
    <property type="entry name" value="ZF_RING_1"/>
    <property type="match status" value="1"/>
</dbReference>
<dbReference type="PROSITE" id="PS51125">
    <property type="entry name" value="NHL"/>
    <property type="match status" value="3"/>
</dbReference>
<evidence type="ECO:0000259" key="9">
    <source>
        <dbReference type="PROSITE" id="PS50089"/>
    </source>
</evidence>
<dbReference type="InterPro" id="IPR017907">
    <property type="entry name" value="Znf_RING_CS"/>
</dbReference>
<dbReference type="InterPro" id="IPR013083">
    <property type="entry name" value="Znf_RING/FYVE/PHD"/>
</dbReference>
<keyword evidence="1" id="KW-0479">Metal-binding</keyword>
<proteinExistence type="predicted"/>
<keyword evidence="3 5" id="KW-0863">Zinc-finger</keyword>